<evidence type="ECO:0000313" key="1">
    <source>
        <dbReference type="EMBL" id="MBP2034712.1"/>
    </source>
</evidence>
<name>A0ABS4KXF0_STRAV</name>
<dbReference type="Proteomes" id="UP001519310">
    <property type="component" value="Unassembled WGS sequence"/>
</dbReference>
<protein>
    <submittedName>
        <fullName evidence="1">Uncharacterized protein</fullName>
    </submittedName>
</protein>
<dbReference type="EMBL" id="JAGGLQ010000001">
    <property type="protein sequence ID" value="MBP2034712.1"/>
    <property type="molecule type" value="Genomic_DNA"/>
</dbReference>
<reference evidence="1 2" key="1">
    <citation type="submission" date="2021-03" db="EMBL/GenBank/DDBJ databases">
        <title>Genomic Encyclopedia of Type Strains, Phase IV (KMG-IV): sequencing the most valuable type-strain genomes for metagenomic binning, comparative biology and taxonomic classification.</title>
        <authorList>
            <person name="Goeker M."/>
        </authorList>
    </citation>
    <scope>NUCLEOTIDE SEQUENCE [LARGE SCALE GENOMIC DNA]</scope>
    <source>
        <strain evidence="1 2">DSM 40526</strain>
    </source>
</reference>
<accession>A0ABS4KXF0</accession>
<comment type="caution">
    <text evidence="1">The sequence shown here is derived from an EMBL/GenBank/DDBJ whole genome shotgun (WGS) entry which is preliminary data.</text>
</comment>
<organism evidence="1 2">
    <name type="scientific">Streptomyces avidinii</name>
    <dbReference type="NCBI Taxonomy" id="1895"/>
    <lineage>
        <taxon>Bacteria</taxon>
        <taxon>Bacillati</taxon>
        <taxon>Actinomycetota</taxon>
        <taxon>Actinomycetes</taxon>
        <taxon>Kitasatosporales</taxon>
        <taxon>Streptomycetaceae</taxon>
        <taxon>Streptomyces</taxon>
    </lineage>
</organism>
<keyword evidence="2" id="KW-1185">Reference proteome</keyword>
<gene>
    <name evidence="1" type="ORF">J2Z77_000496</name>
</gene>
<proteinExistence type="predicted"/>
<evidence type="ECO:0000313" key="2">
    <source>
        <dbReference type="Proteomes" id="UP001519310"/>
    </source>
</evidence>
<sequence>MWPHPSCGTRTDTFLVITGKPGVYEDASFSIVVP</sequence>